<keyword evidence="3" id="KW-0010">Activator</keyword>
<evidence type="ECO:0000256" key="2">
    <source>
        <dbReference type="ARBA" id="ARBA00023125"/>
    </source>
</evidence>
<dbReference type="GO" id="GO:0003700">
    <property type="term" value="F:DNA-binding transcription factor activity"/>
    <property type="evidence" value="ECO:0007669"/>
    <property type="project" value="InterPro"/>
</dbReference>
<dbReference type="Pfam" id="PF02311">
    <property type="entry name" value="AraC_binding"/>
    <property type="match status" value="1"/>
</dbReference>
<organism evidence="6 7">
    <name type="scientific">Paenibacillus lycopersici</name>
    <dbReference type="NCBI Taxonomy" id="2704462"/>
    <lineage>
        <taxon>Bacteria</taxon>
        <taxon>Bacillati</taxon>
        <taxon>Bacillota</taxon>
        <taxon>Bacilli</taxon>
        <taxon>Bacillales</taxon>
        <taxon>Paenibacillaceae</taxon>
        <taxon>Paenibacillus</taxon>
    </lineage>
</organism>
<name>A0A6C0G4C3_9BACL</name>
<evidence type="ECO:0000313" key="7">
    <source>
        <dbReference type="Proteomes" id="UP000476064"/>
    </source>
</evidence>
<feature type="domain" description="HTH araC/xylS-type" evidence="5">
    <location>
        <begin position="170"/>
        <end position="268"/>
    </location>
</feature>
<dbReference type="InterPro" id="IPR009057">
    <property type="entry name" value="Homeodomain-like_sf"/>
</dbReference>
<dbReference type="SUPFAM" id="SSF46689">
    <property type="entry name" value="Homeodomain-like"/>
    <property type="match status" value="2"/>
</dbReference>
<evidence type="ECO:0000313" key="6">
    <source>
        <dbReference type="EMBL" id="QHT62314.1"/>
    </source>
</evidence>
<dbReference type="InterPro" id="IPR018060">
    <property type="entry name" value="HTH_AraC"/>
</dbReference>
<dbReference type="InterPro" id="IPR037923">
    <property type="entry name" value="HTH-like"/>
</dbReference>
<accession>A0A6C0G4C3</accession>
<keyword evidence="1" id="KW-0805">Transcription regulation</keyword>
<dbReference type="SMART" id="SM00342">
    <property type="entry name" value="HTH_ARAC"/>
    <property type="match status" value="1"/>
</dbReference>
<keyword evidence="2" id="KW-0238">DNA-binding</keyword>
<dbReference type="PANTHER" id="PTHR46796">
    <property type="entry name" value="HTH-TYPE TRANSCRIPTIONAL ACTIVATOR RHAS-RELATED"/>
    <property type="match status" value="1"/>
</dbReference>
<evidence type="ECO:0000256" key="4">
    <source>
        <dbReference type="ARBA" id="ARBA00023163"/>
    </source>
</evidence>
<dbReference type="SUPFAM" id="SSF51215">
    <property type="entry name" value="Regulatory protein AraC"/>
    <property type="match status" value="1"/>
</dbReference>
<dbReference type="KEGG" id="plyc:GXP70_21595"/>
<dbReference type="EMBL" id="CP048209">
    <property type="protein sequence ID" value="QHT62314.1"/>
    <property type="molecule type" value="Genomic_DNA"/>
</dbReference>
<dbReference type="AlphaFoldDB" id="A0A6C0G4C3"/>
<gene>
    <name evidence="6" type="ORF">GXP70_21595</name>
</gene>
<dbReference type="InterPro" id="IPR018062">
    <property type="entry name" value="HTH_AraC-typ_CS"/>
</dbReference>
<keyword evidence="4" id="KW-0804">Transcription</keyword>
<dbReference type="PROSITE" id="PS00041">
    <property type="entry name" value="HTH_ARAC_FAMILY_1"/>
    <property type="match status" value="1"/>
</dbReference>
<dbReference type="Gene3D" id="1.10.10.60">
    <property type="entry name" value="Homeodomain-like"/>
    <property type="match status" value="2"/>
</dbReference>
<proteinExistence type="predicted"/>
<evidence type="ECO:0000256" key="3">
    <source>
        <dbReference type="ARBA" id="ARBA00023159"/>
    </source>
</evidence>
<reference evidence="6 7" key="1">
    <citation type="submission" date="2020-01" db="EMBL/GenBank/DDBJ databases">
        <title>Paenibacillus sp. nov., isolated from tomato rhizosphere.</title>
        <authorList>
            <person name="Weon H.-Y."/>
            <person name="Lee S.A."/>
        </authorList>
    </citation>
    <scope>NUCLEOTIDE SEQUENCE [LARGE SCALE GENOMIC DNA]</scope>
    <source>
        <strain evidence="6 7">12200R-189</strain>
    </source>
</reference>
<dbReference type="InterPro" id="IPR050204">
    <property type="entry name" value="AraC_XylS_family_regulators"/>
</dbReference>
<dbReference type="Pfam" id="PF12833">
    <property type="entry name" value="HTH_18"/>
    <property type="match status" value="1"/>
</dbReference>
<keyword evidence="7" id="KW-1185">Reference proteome</keyword>
<dbReference type="RefSeq" id="WP_162358747.1">
    <property type="nucleotide sequence ID" value="NZ_CP048209.1"/>
</dbReference>
<sequence length="302" mass="34401">MTQESDGWPYVHNVGEVIVSKGSTLGVRAIDDYELVYFPEGTGSVYEIGGAPHRLDSPCFVFTRPQESHRYVFDVERNTRHLFVHFDYEPFRRRDERFAALLQQNFHLLPARHGSLVAGIMQQIIVVAGYQSPHWKRRLSALVAAALEELAAYAGNTPEFASESYPVQISRGIAYIEEHVTEPITIEQVARHAGWSHEHFTRVFVAAVGVSPKRLLLERRLRHAEELMLHGNLSVKQVAYRSGFGDEHHFSKIYKRIRGITATEYMDRCKETIFSHAAIEVDPGRSFVNRHILVNAAHADIK</sequence>
<dbReference type="PROSITE" id="PS01124">
    <property type="entry name" value="HTH_ARAC_FAMILY_2"/>
    <property type="match status" value="1"/>
</dbReference>
<dbReference type="Proteomes" id="UP000476064">
    <property type="component" value="Chromosome"/>
</dbReference>
<evidence type="ECO:0000259" key="5">
    <source>
        <dbReference type="PROSITE" id="PS01124"/>
    </source>
</evidence>
<protein>
    <submittedName>
        <fullName evidence="6">Helix-turn-helix transcriptional regulator</fullName>
    </submittedName>
</protein>
<evidence type="ECO:0000256" key="1">
    <source>
        <dbReference type="ARBA" id="ARBA00023015"/>
    </source>
</evidence>
<dbReference type="GO" id="GO:0043565">
    <property type="term" value="F:sequence-specific DNA binding"/>
    <property type="evidence" value="ECO:0007669"/>
    <property type="project" value="InterPro"/>
</dbReference>
<dbReference type="InterPro" id="IPR003313">
    <property type="entry name" value="AraC-bd"/>
</dbReference>